<keyword evidence="1" id="KW-1133">Transmembrane helix</keyword>
<evidence type="ECO:0000313" key="4">
    <source>
        <dbReference type="Proteomes" id="UP000009234"/>
    </source>
</evidence>
<proteinExistence type="predicted"/>
<dbReference type="RefSeq" id="WP_013843112.1">
    <property type="nucleotide sequence ID" value="NC_015589.1"/>
</dbReference>
<dbReference type="STRING" id="696281.Desru_3152"/>
<protein>
    <recommendedName>
        <fullName evidence="2">DUF4367 domain-containing protein</fullName>
    </recommendedName>
</protein>
<dbReference type="AlphaFoldDB" id="F6DUW6"/>
<dbReference type="EMBL" id="CP002780">
    <property type="protein sequence ID" value="AEG61363.1"/>
    <property type="molecule type" value="Genomic_DNA"/>
</dbReference>
<evidence type="ECO:0000256" key="1">
    <source>
        <dbReference type="SAM" id="Phobius"/>
    </source>
</evidence>
<dbReference type="OrthoDB" id="2544256at2"/>
<keyword evidence="1" id="KW-0812">Transmembrane</keyword>
<accession>F6DUW6</accession>
<sequence>MGKIKDDRQIEELLKTDFSIQSRSKEKILNQLLYEINNQECMNGKKENFAMISFFKKPIFIAAALAVFVMSFSMTSYGNDFYKKIKEVFVGDHARYVVTEQTSEPNRTIPDELKGKLYDKKGNVLKQYPKNGTVYNANGEQLILSYVESQDGDGNTISKYEALTQKEYDERQRSKMTTMTNLEEAKPYLSFNFSLPRYMPKGYAFDRVQLYNDENGKPYKDGEYAIVFFSNGDRTKDIYLQLRQMNERTAYEADIGDVEQIEINGKKGVIGKGNIHVEIDGVMYMFMASKAGIDNEQLIKMVDSIPYQNE</sequence>
<evidence type="ECO:0000313" key="3">
    <source>
        <dbReference type="EMBL" id="AEG61363.1"/>
    </source>
</evidence>
<feature type="domain" description="DUF4367" evidence="2">
    <location>
        <begin position="196"/>
        <end position="305"/>
    </location>
</feature>
<keyword evidence="1" id="KW-0472">Membrane</keyword>
<keyword evidence="4" id="KW-1185">Reference proteome</keyword>
<feature type="transmembrane region" description="Helical" evidence="1">
    <location>
        <begin position="59"/>
        <end position="78"/>
    </location>
</feature>
<dbReference type="Pfam" id="PF14285">
    <property type="entry name" value="DUF4367"/>
    <property type="match status" value="1"/>
</dbReference>
<dbReference type="HOGENOM" id="CLU_923437_0_0_9"/>
<reference evidence="3 4" key="2">
    <citation type="journal article" date="2012" name="Stand. Genomic Sci.">
        <title>Complete genome sequence of the sulfate-reducing firmicute Desulfotomaculum ruminis type strain (DL(T)).</title>
        <authorList>
            <person name="Spring S."/>
            <person name="Visser M."/>
            <person name="Lu M."/>
            <person name="Copeland A."/>
            <person name="Lapidus A."/>
            <person name="Lucas S."/>
            <person name="Cheng J.F."/>
            <person name="Han C."/>
            <person name="Tapia R."/>
            <person name="Goodwin L.A."/>
            <person name="Pitluck S."/>
            <person name="Ivanova N."/>
            <person name="Land M."/>
            <person name="Hauser L."/>
            <person name="Larimer F."/>
            <person name="Rohde M."/>
            <person name="Goker M."/>
            <person name="Detter J.C."/>
            <person name="Kyrpides N.C."/>
            <person name="Woyke T."/>
            <person name="Schaap P.J."/>
            <person name="Plugge C.M."/>
            <person name="Muyzer G."/>
            <person name="Kuever J."/>
            <person name="Pereira I.A."/>
            <person name="Parshina S.N."/>
            <person name="Bernier-Latmani R."/>
            <person name="Stams A.J."/>
            <person name="Klenk H.P."/>
        </authorList>
    </citation>
    <scope>NUCLEOTIDE SEQUENCE [LARGE SCALE GENOMIC DNA]</scope>
    <source>
        <strain evidence="4">ATCC 23193 / DSM 2154 / NCIB 8452 / DL</strain>
    </source>
</reference>
<dbReference type="Proteomes" id="UP000009234">
    <property type="component" value="Chromosome"/>
</dbReference>
<gene>
    <name evidence="3" type="ordered locus">Desru_3152</name>
</gene>
<reference evidence="4" key="1">
    <citation type="submission" date="2011-05" db="EMBL/GenBank/DDBJ databases">
        <title>Complete sequence of Desulfotomaculum ruminis DSM 2154.</title>
        <authorList>
            <person name="Lucas S."/>
            <person name="Copeland A."/>
            <person name="Lapidus A."/>
            <person name="Cheng J.-F."/>
            <person name="Goodwin L."/>
            <person name="Pitluck S."/>
            <person name="Lu M."/>
            <person name="Detter J.C."/>
            <person name="Han C."/>
            <person name="Tapia R."/>
            <person name="Land M."/>
            <person name="Hauser L."/>
            <person name="Kyrpides N."/>
            <person name="Ivanova N."/>
            <person name="Mikhailova N."/>
            <person name="Pagani I."/>
            <person name="Stams A.J.M."/>
            <person name="Plugge C.M."/>
            <person name="Muyzer G."/>
            <person name="Kuever J."/>
            <person name="Parshina S.N."/>
            <person name="Ivanova A.E."/>
            <person name="Nazina T.N."/>
            <person name="Brambilla E."/>
            <person name="Spring S."/>
            <person name="Klenk H.-P."/>
            <person name="Woyke T."/>
        </authorList>
    </citation>
    <scope>NUCLEOTIDE SEQUENCE [LARGE SCALE GENOMIC DNA]</scope>
    <source>
        <strain evidence="4">ATCC 23193 / DSM 2154 / NCIB 8452 / DL</strain>
    </source>
</reference>
<name>F6DUW6_DESRL</name>
<dbReference type="eggNOG" id="COG2834">
    <property type="taxonomic scope" value="Bacteria"/>
</dbReference>
<dbReference type="KEGG" id="dru:Desru_3152"/>
<organism evidence="3 4">
    <name type="scientific">Desulforamulus ruminis (strain ATCC 23193 / DSM 2154 / NCIMB 8452 / DL)</name>
    <name type="common">Desulfotomaculum ruminis</name>
    <dbReference type="NCBI Taxonomy" id="696281"/>
    <lineage>
        <taxon>Bacteria</taxon>
        <taxon>Bacillati</taxon>
        <taxon>Bacillota</taxon>
        <taxon>Clostridia</taxon>
        <taxon>Eubacteriales</taxon>
        <taxon>Peptococcaceae</taxon>
        <taxon>Desulforamulus</taxon>
    </lineage>
</organism>
<evidence type="ECO:0000259" key="2">
    <source>
        <dbReference type="Pfam" id="PF14285"/>
    </source>
</evidence>
<dbReference type="InterPro" id="IPR025377">
    <property type="entry name" value="DUF4367"/>
</dbReference>